<dbReference type="Gene3D" id="3.40.50.720">
    <property type="entry name" value="NAD(P)-binding Rossmann-like Domain"/>
    <property type="match status" value="1"/>
</dbReference>
<evidence type="ECO:0000313" key="6">
    <source>
        <dbReference type="Proteomes" id="UP000028864"/>
    </source>
</evidence>
<evidence type="ECO:0000259" key="4">
    <source>
        <dbReference type="Pfam" id="PF19328"/>
    </source>
</evidence>
<reference evidence="5" key="2">
    <citation type="submission" date="2015-09" db="EMBL/GenBank/DDBJ databases">
        <title>Draft genome sequence of Mycobacterium neoaurum DSM 44074.</title>
        <authorList>
            <person name="Croce O."/>
            <person name="Robert C."/>
            <person name="Raoult D."/>
            <person name="Drancourt M."/>
        </authorList>
    </citation>
    <scope>NUCLEOTIDE SEQUENCE</scope>
    <source>
        <strain evidence="5">DSM 44074</strain>
    </source>
</reference>
<evidence type="ECO:0000256" key="1">
    <source>
        <dbReference type="ARBA" id="ARBA00022857"/>
    </source>
</evidence>
<keyword evidence="2" id="KW-0560">Oxidoreductase</keyword>
<dbReference type="InterPro" id="IPR000846">
    <property type="entry name" value="DapB_N"/>
</dbReference>
<feature type="domain" description="Dihydrodipicolinate reductase N-terminal" evidence="3">
    <location>
        <begin position="17"/>
        <end position="81"/>
    </location>
</feature>
<dbReference type="AlphaFoldDB" id="A0AAV2WNL9"/>
<dbReference type="Proteomes" id="UP000028864">
    <property type="component" value="Unassembled WGS sequence"/>
</dbReference>
<dbReference type="InterPro" id="IPR036291">
    <property type="entry name" value="NAD(P)-bd_dom_sf"/>
</dbReference>
<dbReference type="InterPro" id="IPR045760">
    <property type="entry name" value="DAP_DH_C"/>
</dbReference>
<gene>
    <name evidence="5" type="ORF">BN1047_03394</name>
</gene>
<reference evidence="5" key="1">
    <citation type="submission" date="2014-05" db="EMBL/GenBank/DDBJ databases">
        <authorList>
            <person name="Urmite Genomes"/>
        </authorList>
    </citation>
    <scope>NUCLEOTIDE SEQUENCE</scope>
    <source>
        <strain evidence="5">DSM 44074</strain>
    </source>
</reference>
<evidence type="ECO:0000259" key="3">
    <source>
        <dbReference type="Pfam" id="PF01113"/>
    </source>
</evidence>
<dbReference type="Pfam" id="PF01113">
    <property type="entry name" value="DapB_N"/>
    <property type="match status" value="1"/>
</dbReference>
<sequence length="364" mass="38491">MTLPHPEPVLRVVQWTTGNVAAEAVRAVLARPDMQLVGAYAHSPGKVGVDVGQLCGLGDDIGVRATDDVDALLATRPDCVVYNPLHFDPAEVQRILRAGVNIVTSAEFLTGRNLTDVERADIDAAGRAGGATLFGSGMNPGFAQLVAAISSGVSTDVRRVSMTESVNVAQFIGDANFQAVGWGRPRDDPGHVEDVRRGTAVFAEAVDVLARLTNVELDSIDCTVDFAHTTEDVITDGVSLPKGHVGAMDVRWFGVVGGREVLTVTQRWVATEALDPPWTVEHGYRIEVVGDPNVHVRVDLMPTDADLADLTPQRMRSIGLRITAGPLINAIPAVCAARPGIATYADLPAIAAHIPAAAATQKNL</sequence>
<feature type="domain" description="2,4-diaminopentanoate dehydrogenase C-terminal" evidence="4">
    <location>
        <begin position="145"/>
        <end position="356"/>
    </location>
</feature>
<dbReference type="GO" id="GO:0009089">
    <property type="term" value="P:lysine biosynthetic process via diaminopimelate"/>
    <property type="evidence" value="ECO:0007669"/>
    <property type="project" value="InterPro"/>
</dbReference>
<keyword evidence="1" id="KW-0521">NADP</keyword>
<dbReference type="CDD" id="cd24146">
    <property type="entry name" value="nat-AmDH_N_like"/>
    <property type="match status" value="1"/>
</dbReference>
<evidence type="ECO:0000256" key="2">
    <source>
        <dbReference type="ARBA" id="ARBA00023002"/>
    </source>
</evidence>
<dbReference type="GO" id="GO:0008839">
    <property type="term" value="F:4-hydroxy-tetrahydrodipicolinate reductase"/>
    <property type="evidence" value="ECO:0007669"/>
    <property type="project" value="InterPro"/>
</dbReference>
<evidence type="ECO:0000313" key="5">
    <source>
        <dbReference type="EMBL" id="CDQ45497.1"/>
    </source>
</evidence>
<organism evidence="5 6">
    <name type="scientific">Mycolicibacterium neoaurum</name>
    <name type="common">Mycobacterium neoaurum</name>
    <dbReference type="NCBI Taxonomy" id="1795"/>
    <lineage>
        <taxon>Bacteria</taxon>
        <taxon>Bacillati</taxon>
        <taxon>Actinomycetota</taxon>
        <taxon>Actinomycetes</taxon>
        <taxon>Mycobacteriales</taxon>
        <taxon>Mycobacteriaceae</taxon>
        <taxon>Mycolicibacterium</taxon>
    </lineage>
</organism>
<dbReference type="SUPFAM" id="SSF51735">
    <property type="entry name" value="NAD(P)-binding Rossmann-fold domains"/>
    <property type="match status" value="1"/>
</dbReference>
<accession>A0AAV2WNL9</accession>
<protein>
    <submittedName>
        <fullName evidence="5">Dihydrodipicolinate reductase</fullName>
    </submittedName>
</protein>
<dbReference type="RefSeq" id="WP_030133415.1">
    <property type="nucleotide sequence ID" value="NZ_LK021339.1"/>
</dbReference>
<dbReference type="EMBL" id="LK021339">
    <property type="protein sequence ID" value="CDQ45497.1"/>
    <property type="molecule type" value="Genomic_DNA"/>
</dbReference>
<dbReference type="Pfam" id="PF19328">
    <property type="entry name" value="DAP_DH_C"/>
    <property type="match status" value="1"/>
</dbReference>
<name>A0AAV2WNL9_MYCNE</name>
<proteinExistence type="predicted"/>